<protein>
    <submittedName>
        <fullName evidence="1">Uncharacterized protein</fullName>
    </submittedName>
</protein>
<comment type="caution">
    <text evidence="1">The sequence shown here is derived from an EMBL/GenBank/DDBJ whole genome shotgun (WGS) entry which is preliminary data.</text>
</comment>
<keyword evidence="2" id="KW-1185">Reference proteome</keyword>
<dbReference type="Proteomes" id="UP001057402">
    <property type="component" value="Chromosome 9"/>
</dbReference>
<reference evidence="2" key="1">
    <citation type="journal article" date="2023" name="Front. Plant Sci.">
        <title>Chromosomal-level genome assembly of Melastoma candidum provides insights into trichome evolution.</title>
        <authorList>
            <person name="Zhong Y."/>
            <person name="Wu W."/>
            <person name="Sun C."/>
            <person name="Zou P."/>
            <person name="Liu Y."/>
            <person name="Dai S."/>
            <person name="Zhou R."/>
        </authorList>
    </citation>
    <scope>NUCLEOTIDE SEQUENCE [LARGE SCALE GENOMIC DNA]</scope>
</reference>
<gene>
    <name evidence="1" type="ORF">MLD38_030676</name>
</gene>
<name>A0ACB9MNX6_9MYRT</name>
<proteinExistence type="predicted"/>
<evidence type="ECO:0000313" key="2">
    <source>
        <dbReference type="Proteomes" id="UP001057402"/>
    </source>
</evidence>
<dbReference type="EMBL" id="CM042888">
    <property type="protein sequence ID" value="KAI4325262.1"/>
    <property type="molecule type" value="Genomic_DNA"/>
</dbReference>
<organism evidence="1 2">
    <name type="scientific">Melastoma candidum</name>
    <dbReference type="NCBI Taxonomy" id="119954"/>
    <lineage>
        <taxon>Eukaryota</taxon>
        <taxon>Viridiplantae</taxon>
        <taxon>Streptophyta</taxon>
        <taxon>Embryophyta</taxon>
        <taxon>Tracheophyta</taxon>
        <taxon>Spermatophyta</taxon>
        <taxon>Magnoliopsida</taxon>
        <taxon>eudicotyledons</taxon>
        <taxon>Gunneridae</taxon>
        <taxon>Pentapetalae</taxon>
        <taxon>rosids</taxon>
        <taxon>malvids</taxon>
        <taxon>Myrtales</taxon>
        <taxon>Melastomataceae</taxon>
        <taxon>Melastomatoideae</taxon>
        <taxon>Melastomateae</taxon>
        <taxon>Melastoma</taxon>
    </lineage>
</organism>
<accession>A0ACB9MNX6</accession>
<evidence type="ECO:0000313" key="1">
    <source>
        <dbReference type="EMBL" id="KAI4325262.1"/>
    </source>
</evidence>
<sequence length="269" mass="31119">MKIVRGALVMMRCNRQNNLNYLVGSTMVGSTAMSTELSDSEMTRLWHMRLGHISERRMNIFSERGLLDGQKLSKLDFCEHYIFGKQHKVKFVKVVHRTEEILDYVHSDLWGPAPIQSKGGSRYVLALIDDFSRKVWIYFLKQKSDTFVEFKHWLTMIEKQTGKQVKVLRTDNGLEFCSEYKTPEEVWTGKPADYSSLRVFGCPAYARVNDGKLEPLAKKCVFLGYARGVKGYRLWCINERSSGFIISRDVIFDESSMLHGNMSQSRDKD</sequence>